<dbReference type="PANTHER" id="PTHR10584:SF166">
    <property type="entry name" value="RIBOKINASE"/>
    <property type="match status" value="1"/>
</dbReference>
<keyword evidence="5" id="KW-1185">Reference proteome</keyword>
<keyword evidence="1" id="KW-0808">Transferase</keyword>
<proteinExistence type="predicted"/>
<dbReference type="GO" id="GO:0016301">
    <property type="term" value="F:kinase activity"/>
    <property type="evidence" value="ECO:0007669"/>
    <property type="project" value="UniProtKB-KW"/>
</dbReference>
<evidence type="ECO:0000313" key="5">
    <source>
        <dbReference type="Proteomes" id="UP000780875"/>
    </source>
</evidence>
<dbReference type="Gene3D" id="3.40.1190.20">
    <property type="match status" value="1"/>
</dbReference>
<sequence>MTRDRAHDVVVLGDANPDLVLRGDVVPRFGQAEQLVDAADLTLGGSGAIMAAGLARLGVDVAIVAAVGRDPFGDLVLGMLEEHGVATDLVVRRGDLGTGLSVVLSAGTRAILTHAGAIGSLTAADVPAEAVAAARHVHVASPYLVTRLRADLPTVLAGARSSSVDTNDDPARAWADLAALADAAGTLLPNDGEVVLWAQALGHRTDDWLDAAAYVASRGVEVVVKAGAEGGAHVTADGVVRQEPAPVTPVDTTGAGDTFDAAWVAARLAGEPPERALRWAVAAGTLSTQGVGGTAAQPDRDTLLRAVGVLP</sequence>
<dbReference type="PANTHER" id="PTHR10584">
    <property type="entry name" value="SUGAR KINASE"/>
    <property type="match status" value="1"/>
</dbReference>
<dbReference type="InterPro" id="IPR011611">
    <property type="entry name" value="PfkB_dom"/>
</dbReference>
<dbReference type="EMBL" id="JAIQZJ010000006">
    <property type="protein sequence ID" value="MBZ5738722.1"/>
    <property type="molecule type" value="Genomic_DNA"/>
</dbReference>
<evidence type="ECO:0000313" key="4">
    <source>
        <dbReference type="EMBL" id="MBZ5738722.1"/>
    </source>
</evidence>
<evidence type="ECO:0000256" key="2">
    <source>
        <dbReference type="ARBA" id="ARBA00022777"/>
    </source>
</evidence>
<comment type="caution">
    <text evidence="4">The sequence shown here is derived from an EMBL/GenBank/DDBJ whole genome shotgun (WGS) entry which is preliminary data.</text>
</comment>
<protein>
    <submittedName>
        <fullName evidence="4">PfkB family carbohydrate kinase</fullName>
    </submittedName>
</protein>
<evidence type="ECO:0000256" key="1">
    <source>
        <dbReference type="ARBA" id="ARBA00022679"/>
    </source>
</evidence>
<dbReference type="SUPFAM" id="SSF53613">
    <property type="entry name" value="Ribokinase-like"/>
    <property type="match status" value="1"/>
</dbReference>
<feature type="domain" description="Carbohydrate kinase PfkB" evidence="3">
    <location>
        <begin position="7"/>
        <end position="299"/>
    </location>
</feature>
<dbReference type="RefSeq" id="WP_224123096.1">
    <property type="nucleotide sequence ID" value="NZ_JAIQZJ010000006.1"/>
</dbReference>
<gene>
    <name evidence="4" type="ORF">K8U61_11160</name>
</gene>
<evidence type="ECO:0000259" key="3">
    <source>
        <dbReference type="Pfam" id="PF00294"/>
    </source>
</evidence>
<dbReference type="InterPro" id="IPR002139">
    <property type="entry name" value="Ribo/fructo_kinase"/>
</dbReference>
<organism evidence="4 5">
    <name type="scientific">Nocardioides mangrovi</name>
    <dbReference type="NCBI Taxonomy" id="2874580"/>
    <lineage>
        <taxon>Bacteria</taxon>
        <taxon>Bacillati</taxon>
        <taxon>Actinomycetota</taxon>
        <taxon>Actinomycetes</taxon>
        <taxon>Propionibacteriales</taxon>
        <taxon>Nocardioidaceae</taxon>
        <taxon>Nocardioides</taxon>
    </lineage>
</organism>
<dbReference type="Pfam" id="PF00294">
    <property type="entry name" value="PfkB"/>
    <property type="match status" value="1"/>
</dbReference>
<name>A0ABS7UD57_9ACTN</name>
<accession>A0ABS7UD57</accession>
<dbReference type="InterPro" id="IPR029056">
    <property type="entry name" value="Ribokinase-like"/>
</dbReference>
<keyword evidence="2 4" id="KW-0418">Kinase</keyword>
<dbReference type="Proteomes" id="UP000780875">
    <property type="component" value="Unassembled WGS sequence"/>
</dbReference>
<reference evidence="4 5" key="1">
    <citation type="submission" date="2021-09" db="EMBL/GenBank/DDBJ databases">
        <title>Whole genome sequence of Nocardioides sp. GBK3QG-3.</title>
        <authorList>
            <person name="Tuo L."/>
        </authorList>
    </citation>
    <scope>NUCLEOTIDE SEQUENCE [LARGE SCALE GENOMIC DNA]</scope>
    <source>
        <strain evidence="4 5">GBK3QG-3</strain>
    </source>
</reference>
<dbReference type="PRINTS" id="PR00990">
    <property type="entry name" value="RIBOKINASE"/>
</dbReference>